<sequence length="66" mass="7851">MYGQKKTKNSGHTDPHLFVRVSRRIYTRITATTMHEWCDLVKSDRTEIVLMREKREGKLHHNGVEK</sequence>
<dbReference type="EMBL" id="VUJU01001511">
    <property type="protein sequence ID" value="KAF0764972.1"/>
    <property type="molecule type" value="Genomic_DNA"/>
</dbReference>
<name>A0A6G0Z3Z4_APHCR</name>
<protein>
    <submittedName>
        <fullName evidence="1">Uncharacterized protein</fullName>
    </submittedName>
</protein>
<comment type="caution">
    <text evidence="1">The sequence shown here is derived from an EMBL/GenBank/DDBJ whole genome shotgun (WGS) entry which is preliminary data.</text>
</comment>
<evidence type="ECO:0000313" key="1">
    <source>
        <dbReference type="EMBL" id="KAF0764972.1"/>
    </source>
</evidence>
<organism evidence="1 2">
    <name type="scientific">Aphis craccivora</name>
    <name type="common">Cowpea aphid</name>
    <dbReference type="NCBI Taxonomy" id="307492"/>
    <lineage>
        <taxon>Eukaryota</taxon>
        <taxon>Metazoa</taxon>
        <taxon>Ecdysozoa</taxon>
        <taxon>Arthropoda</taxon>
        <taxon>Hexapoda</taxon>
        <taxon>Insecta</taxon>
        <taxon>Pterygota</taxon>
        <taxon>Neoptera</taxon>
        <taxon>Paraneoptera</taxon>
        <taxon>Hemiptera</taxon>
        <taxon>Sternorrhyncha</taxon>
        <taxon>Aphidomorpha</taxon>
        <taxon>Aphidoidea</taxon>
        <taxon>Aphididae</taxon>
        <taxon>Aphidini</taxon>
        <taxon>Aphis</taxon>
        <taxon>Aphis</taxon>
    </lineage>
</organism>
<reference evidence="1 2" key="1">
    <citation type="submission" date="2019-08" db="EMBL/GenBank/DDBJ databases">
        <title>Whole genome of Aphis craccivora.</title>
        <authorList>
            <person name="Voronova N.V."/>
            <person name="Shulinski R.S."/>
            <person name="Bandarenka Y.V."/>
            <person name="Zhorov D.G."/>
            <person name="Warner D."/>
        </authorList>
    </citation>
    <scope>NUCLEOTIDE SEQUENCE [LARGE SCALE GENOMIC DNA]</scope>
    <source>
        <strain evidence="1">180601</strain>
        <tissue evidence="1">Whole Body</tissue>
    </source>
</reference>
<dbReference type="Proteomes" id="UP000478052">
    <property type="component" value="Unassembled WGS sequence"/>
</dbReference>
<keyword evidence="2" id="KW-1185">Reference proteome</keyword>
<gene>
    <name evidence="1" type="ORF">FWK35_00014352</name>
</gene>
<proteinExistence type="predicted"/>
<dbReference type="AlphaFoldDB" id="A0A6G0Z3Z4"/>
<evidence type="ECO:0000313" key="2">
    <source>
        <dbReference type="Proteomes" id="UP000478052"/>
    </source>
</evidence>
<accession>A0A6G0Z3Z4</accession>